<name>A0A0V0R2E4_PSEPJ</name>
<dbReference type="EMBL" id="LDAU01000058">
    <property type="protein sequence ID" value="KRX08700.1"/>
    <property type="molecule type" value="Genomic_DNA"/>
</dbReference>
<keyword evidence="3" id="KW-1185">Reference proteome</keyword>
<sequence>MDQEIQDTRILPPILIPHKLLTPNNFKYHMQNVDHIYFNPEQSSLHMQQRYGNSRIRKLKPIKKKEDQFFEDNLLYRPKRLSEFDKQYLEKKHFQKIIKLEEFSVIVTFKGFCIELNGGEESEKARKNRVYENLDFQDTHYLGQYSFEYINTFFTRCVSYNEARRKIVLDWESFQKIPYIKSSEQQNQIFPSNLYQDVPNTNMSLELAFPQLNFYINDISHSQKYTCSQEDIKKLIESQFQNLDELLKENFDLQEARNDKDKQNNQYLIKEKQRTENFDRRKSLLTQLKEQQLENQQEQNENNSNIENQEQQKISEEEKQRKEMEEQFNPEDKEIVNSVTKIQAGFRGKKVRNQVKDIKKNHQDEEFKKQFNPDDKDLIDSVTKIQASFKGKKTRNQVKQLQQEKQNNQSEIQEEREEQQFEQQFNPQDKELQNSVTKIQASFKGKKARQEVENLKREKQQKEFQSQFNPEDQNLVNSVTKIQASFKGKKVRNEIQNIKKEKQQEEFKKQFNPQDKELINSITKIQAGFKGKQARNQAKQLKQQSEQYQNQGENMKTENSLTSSKKHNNLNIKNID</sequence>
<dbReference type="InParanoid" id="A0A0V0R2E4"/>
<reference evidence="2 3" key="1">
    <citation type="journal article" date="2015" name="Sci. Rep.">
        <title>Genome of the facultative scuticociliatosis pathogen Pseudocohnilembus persalinus provides insight into its virulence through horizontal gene transfer.</title>
        <authorList>
            <person name="Xiong J."/>
            <person name="Wang G."/>
            <person name="Cheng J."/>
            <person name="Tian M."/>
            <person name="Pan X."/>
            <person name="Warren A."/>
            <person name="Jiang C."/>
            <person name="Yuan D."/>
            <person name="Miao W."/>
        </authorList>
    </citation>
    <scope>NUCLEOTIDE SEQUENCE [LARGE SCALE GENOMIC DNA]</scope>
    <source>
        <strain evidence="2">36N120E</strain>
    </source>
</reference>
<proteinExistence type="predicted"/>
<dbReference type="Proteomes" id="UP000054937">
    <property type="component" value="Unassembled WGS sequence"/>
</dbReference>
<organism evidence="2 3">
    <name type="scientific">Pseudocohnilembus persalinus</name>
    <name type="common">Ciliate</name>
    <dbReference type="NCBI Taxonomy" id="266149"/>
    <lineage>
        <taxon>Eukaryota</taxon>
        <taxon>Sar</taxon>
        <taxon>Alveolata</taxon>
        <taxon>Ciliophora</taxon>
        <taxon>Intramacronucleata</taxon>
        <taxon>Oligohymenophorea</taxon>
        <taxon>Scuticociliatia</taxon>
        <taxon>Philasterida</taxon>
        <taxon>Pseudocohnilembidae</taxon>
        <taxon>Pseudocohnilembus</taxon>
    </lineage>
</organism>
<evidence type="ECO:0000313" key="2">
    <source>
        <dbReference type="EMBL" id="KRX08700.1"/>
    </source>
</evidence>
<dbReference type="InterPro" id="IPR000048">
    <property type="entry name" value="IQ_motif_EF-hand-BS"/>
</dbReference>
<evidence type="ECO:0000313" key="3">
    <source>
        <dbReference type="Proteomes" id="UP000054937"/>
    </source>
</evidence>
<evidence type="ECO:0000256" key="1">
    <source>
        <dbReference type="SAM" id="MobiDB-lite"/>
    </source>
</evidence>
<comment type="caution">
    <text evidence="2">The sequence shown here is derived from an EMBL/GenBank/DDBJ whole genome shotgun (WGS) entry which is preliminary data.</text>
</comment>
<accession>A0A0V0R2E4</accession>
<feature type="region of interest" description="Disordered" evidence="1">
    <location>
        <begin position="530"/>
        <end position="576"/>
    </location>
</feature>
<feature type="compositionally biased region" description="Polar residues" evidence="1">
    <location>
        <begin position="534"/>
        <end position="576"/>
    </location>
</feature>
<protein>
    <submittedName>
        <fullName evidence="2">Uncharacterized protein</fullName>
    </submittedName>
</protein>
<dbReference type="Gene3D" id="1.20.5.190">
    <property type="match status" value="2"/>
</dbReference>
<dbReference type="Pfam" id="PF00612">
    <property type="entry name" value="IQ"/>
    <property type="match status" value="4"/>
</dbReference>
<dbReference type="SMART" id="SM00015">
    <property type="entry name" value="IQ"/>
    <property type="match status" value="5"/>
</dbReference>
<feature type="compositionally biased region" description="Basic and acidic residues" evidence="1">
    <location>
        <begin position="313"/>
        <end position="333"/>
    </location>
</feature>
<dbReference type="PROSITE" id="PS50096">
    <property type="entry name" value="IQ"/>
    <property type="match status" value="5"/>
</dbReference>
<dbReference type="AlphaFoldDB" id="A0A0V0R2E4"/>
<feature type="region of interest" description="Disordered" evidence="1">
    <location>
        <begin position="402"/>
        <end position="433"/>
    </location>
</feature>
<feature type="region of interest" description="Disordered" evidence="1">
    <location>
        <begin position="292"/>
        <end position="333"/>
    </location>
</feature>
<dbReference type="OrthoDB" id="252964at2759"/>
<feature type="compositionally biased region" description="Low complexity" evidence="1">
    <location>
        <begin position="292"/>
        <end position="312"/>
    </location>
</feature>
<gene>
    <name evidence="2" type="ORF">PPERSA_08011</name>
</gene>